<dbReference type="Gene3D" id="1.10.167.10">
    <property type="entry name" value="Regulator of G-protein Signalling 4, domain 2"/>
    <property type="match status" value="1"/>
</dbReference>
<feature type="transmembrane region" description="Helical" evidence="2">
    <location>
        <begin position="420"/>
        <end position="448"/>
    </location>
</feature>
<keyword evidence="2" id="KW-0812">Transmembrane</keyword>
<keyword evidence="2" id="KW-0472">Membrane</keyword>
<dbReference type="PANTHER" id="PTHR39466">
    <property type="entry name" value="RGS DOMAIN-CONTAINING PROTEIN"/>
    <property type="match status" value="1"/>
</dbReference>
<proteinExistence type="predicted"/>
<dbReference type="AlphaFoldDB" id="A0AAJ0BQL1"/>
<feature type="compositionally biased region" description="Pro residues" evidence="1">
    <location>
        <begin position="148"/>
        <end position="157"/>
    </location>
</feature>
<evidence type="ECO:0000256" key="1">
    <source>
        <dbReference type="SAM" id="MobiDB-lite"/>
    </source>
</evidence>
<dbReference type="SUPFAM" id="SSF48097">
    <property type="entry name" value="Regulator of G-protein signaling, RGS"/>
    <property type="match status" value="1"/>
</dbReference>
<protein>
    <recommendedName>
        <fullName evidence="5">RGS domain-containing protein</fullName>
    </recommendedName>
</protein>
<organism evidence="3 4">
    <name type="scientific">Echria macrotheca</name>
    <dbReference type="NCBI Taxonomy" id="438768"/>
    <lineage>
        <taxon>Eukaryota</taxon>
        <taxon>Fungi</taxon>
        <taxon>Dikarya</taxon>
        <taxon>Ascomycota</taxon>
        <taxon>Pezizomycotina</taxon>
        <taxon>Sordariomycetes</taxon>
        <taxon>Sordariomycetidae</taxon>
        <taxon>Sordariales</taxon>
        <taxon>Schizotheciaceae</taxon>
        <taxon>Echria</taxon>
    </lineage>
</organism>
<keyword evidence="2" id="KW-1133">Transmembrane helix</keyword>
<name>A0AAJ0BQL1_9PEZI</name>
<sequence length="449" mass="51224">MEDFESALGRASANAPSFIPEALSFERIIKNETAVPCSLNDFMDYLVYVEHQAEDLQFFLWYYNFIPRWNALMPRQKSLSPPWDPAKAKGPRSRFLAYRHQRARSEKMNKVLSILNKETDTKEEEELPFKCPPVKTSFSPDDDFARPGTPPPRPVEPPKPDWFTVQPFRNEYCGIVKHYIVENSPRALNLSKEDREWCLQAAPNTTHPSALLPAFLAVEENLRSKLYPNFIRWTRSNSNPSSMIFLRVVGTVLFLLGAGLDVVLILSRQSNFLRILCLVFWWPGFTIFMAACKNVCLLLHQRDVRELRPWEIYPSDPETATATNDAKALSPISPVDKEDSVDGFRFVAGHSRKNTGDSALSSAGSDPLRKPSMRTFGPKNDYNDERWYQLYSKRRIWSKVLDKTTPVQNQTLRQMQDRTVFLAVVWGGLVSASLTVGSLLVPSVGIIIM</sequence>
<feature type="region of interest" description="Disordered" evidence="1">
    <location>
        <begin position="125"/>
        <end position="160"/>
    </location>
</feature>
<comment type="caution">
    <text evidence="3">The sequence shown here is derived from an EMBL/GenBank/DDBJ whole genome shotgun (WGS) entry which is preliminary data.</text>
</comment>
<dbReference type="InterPro" id="IPR036305">
    <property type="entry name" value="RGS_sf"/>
</dbReference>
<feature type="region of interest" description="Disordered" evidence="1">
    <location>
        <begin position="355"/>
        <end position="375"/>
    </location>
</feature>
<evidence type="ECO:0000313" key="3">
    <source>
        <dbReference type="EMBL" id="KAK1761598.1"/>
    </source>
</evidence>
<feature type="transmembrane region" description="Helical" evidence="2">
    <location>
        <begin position="272"/>
        <end position="292"/>
    </location>
</feature>
<keyword evidence="4" id="KW-1185">Reference proteome</keyword>
<reference evidence="3" key="1">
    <citation type="submission" date="2023-06" db="EMBL/GenBank/DDBJ databases">
        <title>Genome-scale phylogeny and comparative genomics of the fungal order Sordariales.</title>
        <authorList>
            <consortium name="Lawrence Berkeley National Laboratory"/>
            <person name="Hensen N."/>
            <person name="Bonometti L."/>
            <person name="Westerberg I."/>
            <person name="Brannstrom I.O."/>
            <person name="Guillou S."/>
            <person name="Cros-Aarteil S."/>
            <person name="Calhoun S."/>
            <person name="Haridas S."/>
            <person name="Kuo A."/>
            <person name="Mondo S."/>
            <person name="Pangilinan J."/>
            <person name="Riley R."/>
            <person name="Labutti K."/>
            <person name="Andreopoulos B."/>
            <person name="Lipzen A."/>
            <person name="Chen C."/>
            <person name="Yanf M."/>
            <person name="Daum C."/>
            <person name="Ng V."/>
            <person name="Clum A."/>
            <person name="Steindorff A."/>
            <person name="Ohm R."/>
            <person name="Martin F."/>
            <person name="Silar P."/>
            <person name="Natvig D."/>
            <person name="Lalanne C."/>
            <person name="Gautier V."/>
            <person name="Ament-Velasquez S.L."/>
            <person name="Kruys A."/>
            <person name="Hutchinson M.I."/>
            <person name="Powell A.J."/>
            <person name="Barry K."/>
            <person name="Miller A.N."/>
            <person name="Grigoriev I.V."/>
            <person name="Debuchy R."/>
            <person name="Gladieux P."/>
            <person name="Thoren M.H."/>
            <person name="Johannesson H."/>
        </authorList>
    </citation>
    <scope>NUCLEOTIDE SEQUENCE</scope>
    <source>
        <strain evidence="3">PSN4</strain>
    </source>
</reference>
<evidence type="ECO:0000313" key="4">
    <source>
        <dbReference type="Proteomes" id="UP001239445"/>
    </source>
</evidence>
<accession>A0AAJ0BQL1</accession>
<gene>
    <name evidence="3" type="ORF">QBC47DRAFT_409591</name>
</gene>
<dbReference type="EMBL" id="MU839827">
    <property type="protein sequence ID" value="KAK1761598.1"/>
    <property type="molecule type" value="Genomic_DNA"/>
</dbReference>
<evidence type="ECO:0008006" key="5">
    <source>
        <dbReference type="Google" id="ProtNLM"/>
    </source>
</evidence>
<dbReference type="PANTHER" id="PTHR39466:SF1">
    <property type="entry name" value="RGS DOMAIN-CONTAINING PROTEIN"/>
    <property type="match status" value="1"/>
</dbReference>
<evidence type="ECO:0000256" key="2">
    <source>
        <dbReference type="SAM" id="Phobius"/>
    </source>
</evidence>
<dbReference type="Proteomes" id="UP001239445">
    <property type="component" value="Unassembled WGS sequence"/>
</dbReference>
<feature type="transmembrane region" description="Helical" evidence="2">
    <location>
        <begin position="244"/>
        <end position="266"/>
    </location>
</feature>
<dbReference type="InterPro" id="IPR044926">
    <property type="entry name" value="RGS_subdomain_2"/>
</dbReference>